<dbReference type="AlphaFoldDB" id="A0A9N9KF30"/>
<evidence type="ECO:0000313" key="2">
    <source>
        <dbReference type="EMBL" id="CAG8825939.1"/>
    </source>
</evidence>
<sequence>RKDEEEISSDSMEHPEHPRHKPFLNSFGETYYSLKNAMQLIDLMQDTRIIWNQIQEQWTPFWLKRPCVLLRDFSRLHRLPDPIYSLKIE</sequence>
<dbReference type="Proteomes" id="UP000789405">
    <property type="component" value="Unassembled WGS sequence"/>
</dbReference>
<evidence type="ECO:0000256" key="1">
    <source>
        <dbReference type="SAM" id="MobiDB-lite"/>
    </source>
</evidence>
<proteinExistence type="predicted"/>
<keyword evidence="3" id="KW-1185">Reference proteome</keyword>
<feature type="region of interest" description="Disordered" evidence="1">
    <location>
        <begin position="1"/>
        <end position="22"/>
    </location>
</feature>
<name>A0A9N9KF30_9GLOM</name>
<dbReference type="EMBL" id="CAJVPY010067319">
    <property type="protein sequence ID" value="CAG8825939.1"/>
    <property type="molecule type" value="Genomic_DNA"/>
</dbReference>
<organism evidence="2 3">
    <name type="scientific">Dentiscutata erythropus</name>
    <dbReference type="NCBI Taxonomy" id="1348616"/>
    <lineage>
        <taxon>Eukaryota</taxon>
        <taxon>Fungi</taxon>
        <taxon>Fungi incertae sedis</taxon>
        <taxon>Mucoromycota</taxon>
        <taxon>Glomeromycotina</taxon>
        <taxon>Glomeromycetes</taxon>
        <taxon>Diversisporales</taxon>
        <taxon>Gigasporaceae</taxon>
        <taxon>Dentiscutata</taxon>
    </lineage>
</organism>
<gene>
    <name evidence="2" type="ORF">DERYTH_LOCUS27998</name>
</gene>
<accession>A0A9N9KF30</accession>
<feature type="non-terminal residue" evidence="2">
    <location>
        <position position="1"/>
    </location>
</feature>
<feature type="non-terminal residue" evidence="2">
    <location>
        <position position="89"/>
    </location>
</feature>
<comment type="caution">
    <text evidence="2">The sequence shown here is derived from an EMBL/GenBank/DDBJ whole genome shotgun (WGS) entry which is preliminary data.</text>
</comment>
<dbReference type="OrthoDB" id="2325801at2759"/>
<reference evidence="2" key="1">
    <citation type="submission" date="2021-06" db="EMBL/GenBank/DDBJ databases">
        <authorList>
            <person name="Kallberg Y."/>
            <person name="Tangrot J."/>
            <person name="Rosling A."/>
        </authorList>
    </citation>
    <scope>NUCLEOTIDE SEQUENCE</scope>
    <source>
        <strain evidence="2">MA453B</strain>
    </source>
</reference>
<protein>
    <submittedName>
        <fullName evidence="2">16171_t:CDS:1</fullName>
    </submittedName>
</protein>
<evidence type="ECO:0000313" key="3">
    <source>
        <dbReference type="Proteomes" id="UP000789405"/>
    </source>
</evidence>